<dbReference type="Proteomes" id="UP000030002">
    <property type="component" value="Unassembled WGS sequence"/>
</dbReference>
<dbReference type="InterPro" id="IPR050438">
    <property type="entry name" value="LMW_PTPase"/>
</dbReference>
<dbReference type="RefSeq" id="WP_084071726.1">
    <property type="nucleotide sequence ID" value="NZ_AVPJ01000001.1"/>
</dbReference>
<dbReference type="PANTHER" id="PTHR11717">
    <property type="entry name" value="LOW MOLECULAR WEIGHT PROTEIN TYROSINE PHOSPHATASE"/>
    <property type="match status" value="1"/>
</dbReference>
<dbReference type="EMBL" id="AVPJ01000001">
    <property type="protein sequence ID" value="KGN34564.1"/>
    <property type="molecule type" value="Genomic_DNA"/>
</dbReference>
<evidence type="ECO:0000259" key="2">
    <source>
        <dbReference type="SMART" id="SM00226"/>
    </source>
</evidence>
<dbReference type="STRING" id="1385520.N802_00200"/>
<dbReference type="OrthoDB" id="9784339at2"/>
<dbReference type="GO" id="GO:0004725">
    <property type="term" value="F:protein tyrosine phosphatase activity"/>
    <property type="evidence" value="ECO:0007669"/>
    <property type="project" value="TreeGrafter"/>
</dbReference>
<gene>
    <name evidence="3" type="ORF">N802_00200</name>
</gene>
<proteinExistence type="predicted"/>
<dbReference type="SUPFAM" id="SSF52788">
    <property type="entry name" value="Phosphotyrosine protein phosphatases I"/>
    <property type="match status" value="1"/>
</dbReference>
<dbReference type="Gene3D" id="3.40.50.2300">
    <property type="match status" value="1"/>
</dbReference>
<dbReference type="InterPro" id="IPR036196">
    <property type="entry name" value="Ptyr_pPase_sf"/>
</dbReference>
<evidence type="ECO:0000256" key="1">
    <source>
        <dbReference type="SAM" id="MobiDB-lite"/>
    </source>
</evidence>
<dbReference type="AlphaFoldDB" id="A0A0A0JCR9"/>
<feature type="compositionally biased region" description="Basic and acidic residues" evidence="1">
    <location>
        <begin position="197"/>
        <end position="208"/>
    </location>
</feature>
<reference evidence="3 4" key="1">
    <citation type="submission" date="2013-08" db="EMBL/GenBank/DDBJ databases">
        <title>The genome sequence of Knoellia sinensis.</title>
        <authorList>
            <person name="Zhu W."/>
            <person name="Wang G."/>
        </authorList>
    </citation>
    <scope>NUCLEOTIDE SEQUENCE [LARGE SCALE GENOMIC DNA]</scope>
    <source>
        <strain evidence="3 4">KCTC 19936</strain>
    </source>
</reference>
<keyword evidence="4" id="KW-1185">Reference proteome</keyword>
<evidence type="ECO:0000313" key="3">
    <source>
        <dbReference type="EMBL" id="KGN34564.1"/>
    </source>
</evidence>
<dbReference type="PANTHER" id="PTHR11717:SF31">
    <property type="entry name" value="LOW MOLECULAR WEIGHT PROTEIN-TYROSINE-PHOSPHATASE ETP-RELATED"/>
    <property type="match status" value="1"/>
</dbReference>
<protein>
    <submittedName>
        <fullName evidence="3">Protein tyrosine phosphatase</fullName>
    </submittedName>
</protein>
<dbReference type="eggNOG" id="COG0394">
    <property type="taxonomic scope" value="Bacteria"/>
</dbReference>
<organism evidence="3 4">
    <name type="scientific">Knoellia sinensis KCTC 19936</name>
    <dbReference type="NCBI Taxonomy" id="1385520"/>
    <lineage>
        <taxon>Bacteria</taxon>
        <taxon>Bacillati</taxon>
        <taxon>Actinomycetota</taxon>
        <taxon>Actinomycetes</taxon>
        <taxon>Micrococcales</taxon>
        <taxon>Intrasporangiaceae</taxon>
        <taxon>Knoellia</taxon>
    </lineage>
</organism>
<feature type="domain" description="Phosphotyrosine protein phosphatase I" evidence="2">
    <location>
        <begin position="4"/>
        <end position="188"/>
    </location>
</feature>
<accession>A0A0A0JCR9</accession>
<dbReference type="Pfam" id="PF01451">
    <property type="entry name" value="LMWPc"/>
    <property type="match status" value="1"/>
</dbReference>
<feature type="region of interest" description="Disordered" evidence="1">
    <location>
        <begin position="189"/>
        <end position="208"/>
    </location>
</feature>
<comment type="caution">
    <text evidence="3">The sequence shown here is derived from an EMBL/GenBank/DDBJ whole genome shotgun (WGS) entry which is preliminary data.</text>
</comment>
<sequence length="208" mass="22484">MSSARILVVCTGNVCRSPFLERRLQNSLDSIWGQNGMSVASAGTGALVAAPIDPLSASLLERLGVASSDFVARQLTTSMVADSQLVLTATRAHRGLVARLHPRSMRYTFAVADFADLVDHIPDDQMPTVTEPGEWLGQIASLAAQRRGLHPPMAADEADIVDPYRRGPEVFQAMAAQIERWMPSLRRALGQAGGADPQRRREDPALAD</sequence>
<dbReference type="SMART" id="SM00226">
    <property type="entry name" value="LMWPc"/>
    <property type="match status" value="1"/>
</dbReference>
<name>A0A0A0JCR9_9MICO</name>
<dbReference type="InterPro" id="IPR023485">
    <property type="entry name" value="Ptyr_pPase"/>
</dbReference>
<evidence type="ECO:0000313" key="4">
    <source>
        <dbReference type="Proteomes" id="UP000030002"/>
    </source>
</evidence>